<feature type="compositionally biased region" description="Low complexity" evidence="1">
    <location>
        <begin position="52"/>
        <end position="65"/>
    </location>
</feature>
<feature type="region of interest" description="Disordered" evidence="1">
    <location>
        <begin position="180"/>
        <end position="214"/>
    </location>
</feature>
<feature type="region of interest" description="Disordered" evidence="1">
    <location>
        <begin position="277"/>
        <end position="297"/>
    </location>
</feature>
<feature type="non-terminal residue" evidence="2">
    <location>
        <position position="1"/>
    </location>
</feature>
<gene>
    <name evidence="2" type="ORF">AVDCRST_MAG73-4113</name>
</gene>
<reference evidence="2" key="1">
    <citation type="submission" date="2020-02" db="EMBL/GenBank/DDBJ databases">
        <authorList>
            <person name="Meier V. D."/>
        </authorList>
    </citation>
    <scope>NUCLEOTIDE SEQUENCE</scope>
    <source>
        <strain evidence="2">AVDCRST_MAG73</strain>
    </source>
</reference>
<dbReference type="EMBL" id="CADCWE010000265">
    <property type="protein sequence ID" value="CAA9565457.1"/>
    <property type="molecule type" value="Genomic_DNA"/>
</dbReference>
<feature type="compositionally biased region" description="Low complexity" evidence="1">
    <location>
        <begin position="26"/>
        <end position="35"/>
    </location>
</feature>
<feature type="compositionally biased region" description="Basic residues" evidence="1">
    <location>
        <begin position="95"/>
        <end position="108"/>
    </location>
</feature>
<proteinExistence type="predicted"/>
<protein>
    <submittedName>
        <fullName evidence="2">Uncharacterized protein</fullName>
    </submittedName>
</protein>
<organism evidence="2">
    <name type="scientific">uncultured Thermomicrobiales bacterium</name>
    <dbReference type="NCBI Taxonomy" id="1645740"/>
    <lineage>
        <taxon>Bacteria</taxon>
        <taxon>Pseudomonadati</taxon>
        <taxon>Thermomicrobiota</taxon>
        <taxon>Thermomicrobia</taxon>
        <taxon>Thermomicrobiales</taxon>
        <taxon>environmental samples</taxon>
    </lineage>
</organism>
<feature type="region of interest" description="Disordered" evidence="1">
    <location>
        <begin position="1"/>
        <end position="110"/>
    </location>
</feature>
<feature type="non-terminal residue" evidence="2">
    <location>
        <position position="297"/>
    </location>
</feature>
<dbReference type="AlphaFoldDB" id="A0A6J4V4W9"/>
<name>A0A6J4V4W9_9BACT</name>
<accession>A0A6J4V4W9</accession>
<sequence>PALPPRPRCRGVGSRPFPAHGPCLPRPAARGAGPDRAGDHGRLRRAGRRGVAGRWADGPRAAGDAGRPDRHRGGQRGRGPGVGHGRAADQADPRRVRRRPLRAGHHGRVAGGDDRVRRLVRMGLVGALRAGDWGRAGLRPVVQAVVVELVAIPGGAAVAADLGVCRALRVRGAVAAALRAGGAGGGRGSPGAVAAGRGDRPRRWGPQPLQPARGAPRVAKLLGGDAERAAAGLGAGTGAGGAAGDRLGGGGGGGGAGRGGRRAGGLAAPVGRAGLLPVRGGQHGADGARLGAGGAGL</sequence>
<evidence type="ECO:0000313" key="2">
    <source>
        <dbReference type="EMBL" id="CAA9565457.1"/>
    </source>
</evidence>
<evidence type="ECO:0000256" key="1">
    <source>
        <dbReference type="SAM" id="MobiDB-lite"/>
    </source>
</evidence>